<evidence type="ECO:0000256" key="1">
    <source>
        <dbReference type="SAM" id="Phobius"/>
    </source>
</evidence>
<comment type="caution">
    <text evidence="2">The sequence shown here is derived from an EMBL/GenBank/DDBJ whole genome shotgun (WGS) entry which is preliminary data.</text>
</comment>
<sequence length="586" mass="60970">MYLSLASRGGYAALMTLLVVLGASLTLIGSFTFFSLNEVRINRGFIKAIEARTAAESGVEDVAYRLVSGKQTSASDTLAVGNAVTETTLTQNGGQRIIRAEGNRDDYRQSMETRIDVTTDSVSFFYGVHVDVGGVTMGNGAQVNGNVFSNGSVSGGRATGNVVVATGLSATPSLEWPAGCAAGCGNADHLFATASSNRDIAQSFTANATGPLTKVSVFLGKNGAPTADLNVRITTDVGGRPDTSAISNGTAVILRSSVGGTPSWIDVTFATSPNIINGTKYWIVLDYSTNSATHHWNWRKDNTDGYTGQTGKYTANWSAGSPTWTNVGGDLVFRVWIGGINTSLADTTVDGTARAPAFDDVSAGGSACPNPSCIVANDPPQGLPISEGIIQEWKDDAAAGGTITGNYAVSSDVSLGPKKITGDLDLTANNKTLTVTGTIYVQGNMSIGNGSMVRCDPSYASNSCVILNDGWVHTRNNGIFSGSGSAGSYILLLSASACDGASTSPPCDTAHHNAAIDLHNNADGAIFYAGHGLINVHNNVTVSELTAYRITLDNNATVTYESGLQNLQFTSGPSGGYEIKHWKETE</sequence>
<keyword evidence="1" id="KW-0812">Transmembrane</keyword>
<dbReference type="EMBL" id="MHQR01000037">
    <property type="protein sequence ID" value="OHA06557.1"/>
    <property type="molecule type" value="Genomic_DNA"/>
</dbReference>
<evidence type="ECO:0000313" key="3">
    <source>
        <dbReference type="Proteomes" id="UP000176510"/>
    </source>
</evidence>
<keyword evidence="1" id="KW-0472">Membrane</keyword>
<proteinExistence type="predicted"/>
<evidence type="ECO:0000313" key="2">
    <source>
        <dbReference type="EMBL" id="OHA06557.1"/>
    </source>
</evidence>
<gene>
    <name evidence="2" type="ORF">A3B34_01440</name>
</gene>
<dbReference type="AlphaFoldDB" id="A0A1G2L4C6"/>
<keyword evidence="1" id="KW-1133">Transmembrane helix</keyword>
<dbReference type="NCBIfam" id="NF041539">
    <property type="entry name" value="choice_anch_R"/>
    <property type="match status" value="1"/>
</dbReference>
<dbReference type="STRING" id="1802279.A3B34_01440"/>
<reference evidence="2 3" key="1">
    <citation type="journal article" date="2016" name="Nat. Commun.">
        <title>Thousands of microbial genomes shed light on interconnected biogeochemical processes in an aquifer system.</title>
        <authorList>
            <person name="Anantharaman K."/>
            <person name="Brown C.T."/>
            <person name="Hug L.A."/>
            <person name="Sharon I."/>
            <person name="Castelle C.J."/>
            <person name="Probst A.J."/>
            <person name="Thomas B.C."/>
            <person name="Singh A."/>
            <person name="Wilkins M.J."/>
            <person name="Karaoz U."/>
            <person name="Brodie E.L."/>
            <person name="Williams K.H."/>
            <person name="Hubbard S.S."/>
            <person name="Banfield J.F."/>
        </authorList>
    </citation>
    <scope>NUCLEOTIDE SEQUENCE [LARGE SCALE GENOMIC DNA]</scope>
</reference>
<protein>
    <submittedName>
        <fullName evidence="2">Uncharacterized protein</fullName>
    </submittedName>
</protein>
<dbReference type="Proteomes" id="UP000176510">
    <property type="component" value="Unassembled WGS sequence"/>
</dbReference>
<feature type="transmembrane region" description="Helical" evidence="1">
    <location>
        <begin position="12"/>
        <end position="36"/>
    </location>
</feature>
<organism evidence="2 3">
    <name type="scientific">Candidatus Sungbacteria bacterium RIFCSPLOWO2_01_FULL_54_21</name>
    <dbReference type="NCBI Taxonomy" id="1802279"/>
    <lineage>
        <taxon>Bacteria</taxon>
        <taxon>Candidatus Sungiibacteriota</taxon>
    </lineage>
</organism>
<accession>A0A1G2L4C6</accession>
<name>A0A1G2L4C6_9BACT</name>